<comment type="subcellular location">
    <subcellularLocation>
        <location evidence="1">Cytoplasm</location>
        <location evidence="1">Cytoskeleton</location>
    </subcellularLocation>
</comment>
<feature type="region of interest" description="Disordered" evidence="4">
    <location>
        <begin position="44"/>
        <end position="80"/>
    </location>
</feature>
<comment type="caution">
    <text evidence="7">The sequence shown here is derived from an EMBL/GenBank/DDBJ whole genome shotgun (WGS) entry which is preliminary data.</text>
</comment>
<evidence type="ECO:0000256" key="1">
    <source>
        <dbReference type="ARBA" id="ARBA00004245"/>
    </source>
</evidence>
<dbReference type="Gene3D" id="2.30.42.10">
    <property type="match status" value="1"/>
</dbReference>
<feature type="compositionally biased region" description="Polar residues" evidence="4">
    <location>
        <begin position="47"/>
        <end position="64"/>
    </location>
</feature>
<evidence type="ECO:0000256" key="2">
    <source>
        <dbReference type="ARBA" id="ARBA00010798"/>
    </source>
</evidence>
<name>A0A816DIS8_9BILA</name>
<dbReference type="InterPro" id="IPR001478">
    <property type="entry name" value="PDZ"/>
</dbReference>
<dbReference type="GO" id="GO:0005856">
    <property type="term" value="C:cytoskeleton"/>
    <property type="evidence" value="ECO:0007669"/>
    <property type="project" value="UniProtKB-SubCell"/>
</dbReference>
<sequence>MTGEPPLAQQQRAVVELYVRSKWIKASLALEDENLFIEYAHNKHEQQTSTGSVNSPTITDEPIQNNNSTNNNNNSTPDTITSQKRIVKIVKPDNTGLGISIKGGRENRMPILISKIFPNMPADQTGQLYVGDAILSVNGKDLQHVSHEEAVQILKKAGRDVELE</sequence>
<dbReference type="SUPFAM" id="SSF50156">
    <property type="entry name" value="PDZ domain-like"/>
    <property type="match status" value="1"/>
</dbReference>
<dbReference type="EMBL" id="CAJNOM010002744">
    <property type="protein sequence ID" value="CAF1636983.1"/>
    <property type="molecule type" value="Genomic_DNA"/>
</dbReference>
<keyword evidence="8" id="KW-1185">Reference proteome</keyword>
<dbReference type="CDD" id="cd06801">
    <property type="entry name" value="PDZ_syntrophin-like"/>
    <property type="match status" value="1"/>
</dbReference>
<dbReference type="PROSITE" id="PS50106">
    <property type="entry name" value="PDZ"/>
    <property type="match status" value="1"/>
</dbReference>
<dbReference type="AlphaFoldDB" id="A0A816DIS8"/>
<dbReference type="Proteomes" id="UP000663877">
    <property type="component" value="Unassembled WGS sequence"/>
</dbReference>
<accession>A0A816DIS8</accession>
<reference evidence="7" key="1">
    <citation type="submission" date="2021-02" db="EMBL/GenBank/DDBJ databases">
        <authorList>
            <person name="Nowell W R."/>
        </authorList>
    </citation>
    <scope>NUCLEOTIDE SEQUENCE</scope>
</reference>
<dbReference type="EMBL" id="CAJNOI010002421">
    <property type="protein sequence ID" value="CAF1474847.1"/>
    <property type="molecule type" value="Genomic_DNA"/>
</dbReference>
<dbReference type="GO" id="GO:0016010">
    <property type="term" value="C:dystrophin-associated glycoprotein complex"/>
    <property type="evidence" value="ECO:0007669"/>
    <property type="project" value="TreeGrafter"/>
</dbReference>
<evidence type="ECO:0000313" key="7">
    <source>
        <dbReference type="EMBL" id="CAF1636983.1"/>
    </source>
</evidence>
<protein>
    <recommendedName>
        <fullName evidence="5">PDZ domain-containing protein</fullName>
    </recommendedName>
</protein>
<evidence type="ECO:0000256" key="4">
    <source>
        <dbReference type="SAM" id="MobiDB-lite"/>
    </source>
</evidence>
<keyword evidence="3" id="KW-0206">Cytoskeleton</keyword>
<evidence type="ECO:0000313" key="6">
    <source>
        <dbReference type="EMBL" id="CAF1474847.1"/>
    </source>
</evidence>
<gene>
    <name evidence="6" type="ORF">BJG266_LOCUS41735</name>
    <name evidence="7" type="ORF">QVE165_LOCUS58618</name>
</gene>
<dbReference type="InterPro" id="IPR036034">
    <property type="entry name" value="PDZ_sf"/>
</dbReference>
<dbReference type="Proteomes" id="UP000663832">
    <property type="component" value="Unassembled WGS sequence"/>
</dbReference>
<feature type="compositionally biased region" description="Low complexity" evidence="4">
    <location>
        <begin position="65"/>
        <end position="76"/>
    </location>
</feature>
<evidence type="ECO:0000259" key="5">
    <source>
        <dbReference type="PROSITE" id="PS50106"/>
    </source>
</evidence>
<keyword evidence="3" id="KW-0963">Cytoplasm</keyword>
<organism evidence="7 8">
    <name type="scientific">Adineta steineri</name>
    <dbReference type="NCBI Taxonomy" id="433720"/>
    <lineage>
        <taxon>Eukaryota</taxon>
        <taxon>Metazoa</taxon>
        <taxon>Spiralia</taxon>
        <taxon>Gnathifera</taxon>
        <taxon>Rotifera</taxon>
        <taxon>Eurotatoria</taxon>
        <taxon>Bdelloidea</taxon>
        <taxon>Adinetida</taxon>
        <taxon>Adinetidae</taxon>
        <taxon>Adineta</taxon>
    </lineage>
</organism>
<dbReference type="PANTHER" id="PTHR10554">
    <property type="entry name" value="SYNTROPHIN"/>
    <property type="match status" value="1"/>
</dbReference>
<dbReference type="SMART" id="SM00228">
    <property type="entry name" value="PDZ"/>
    <property type="match status" value="1"/>
</dbReference>
<evidence type="ECO:0000256" key="3">
    <source>
        <dbReference type="ARBA" id="ARBA00023212"/>
    </source>
</evidence>
<proteinExistence type="inferred from homology"/>
<dbReference type="Pfam" id="PF00595">
    <property type="entry name" value="PDZ"/>
    <property type="match status" value="1"/>
</dbReference>
<feature type="domain" description="PDZ" evidence="5">
    <location>
        <begin position="86"/>
        <end position="164"/>
    </location>
</feature>
<dbReference type="OrthoDB" id="409749at2759"/>
<dbReference type="PANTHER" id="PTHR10554:SF12">
    <property type="entry name" value="IP02644P"/>
    <property type="match status" value="1"/>
</dbReference>
<feature type="non-terminal residue" evidence="7">
    <location>
        <position position="1"/>
    </location>
</feature>
<comment type="similarity">
    <text evidence="2">Belongs to the syntrophin family.</text>
</comment>
<dbReference type="GO" id="GO:0005198">
    <property type="term" value="F:structural molecule activity"/>
    <property type="evidence" value="ECO:0007669"/>
    <property type="project" value="InterPro"/>
</dbReference>
<evidence type="ECO:0000313" key="8">
    <source>
        <dbReference type="Proteomes" id="UP000663832"/>
    </source>
</evidence>
<dbReference type="InterPro" id="IPR015482">
    <property type="entry name" value="Syntrophin"/>
</dbReference>